<dbReference type="SMART" id="SM00320">
    <property type="entry name" value="WD40"/>
    <property type="match status" value="10"/>
</dbReference>
<dbReference type="GO" id="GO:0000028">
    <property type="term" value="P:ribosomal small subunit assembly"/>
    <property type="evidence" value="ECO:0007669"/>
    <property type="project" value="TreeGrafter"/>
</dbReference>
<dbReference type="Proteomes" id="UP000256970">
    <property type="component" value="Unassembled WGS sequence"/>
</dbReference>
<evidence type="ECO:0000256" key="5">
    <source>
        <dbReference type="ARBA" id="ARBA00023242"/>
    </source>
</evidence>
<dbReference type="PANTHER" id="PTHR19858">
    <property type="entry name" value="WD40 REPEAT PROTEIN"/>
    <property type="match status" value="1"/>
</dbReference>
<dbReference type="GO" id="GO:0000462">
    <property type="term" value="P:maturation of SSU-rRNA from tricistronic rRNA transcript (SSU-rRNA, 5.8S rRNA, LSU-rRNA)"/>
    <property type="evidence" value="ECO:0007669"/>
    <property type="project" value="TreeGrafter"/>
</dbReference>
<dbReference type="InterPro" id="IPR019775">
    <property type="entry name" value="WD40_repeat_CS"/>
</dbReference>
<accession>A0A383VBE3</accession>
<dbReference type="InterPro" id="IPR011047">
    <property type="entry name" value="Quinoprotein_ADH-like_sf"/>
</dbReference>
<feature type="compositionally biased region" description="Basic residues" evidence="7">
    <location>
        <begin position="994"/>
        <end position="1008"/>
    </location>
</feature>
<dbReference type="Pfam" id="PF00400">
    <property type="entry name" value="WD40"/>
    <property type="match status" value="6"/>
</dbReference>
<dbReference type="InterPro" id="IPR007148">
    <property type="entry name" value="SSU_processome_Utp12"/>
</dbReference>
<keyword evidence="4" id="KW-0677">Repeat</keyword>
<dbReference type="SUPFAM" id="SSF50998">
    <property type="entry name" value="Quinoprotein alcohol dehydrogenase-like"/>
    <property type="match status" value="1"/>
</dbReference>
<evidence type="ECO:0000256" key="1">
    <source>
        <dbReference type="ARBA" id="ARBA00004604"/>
    </source>
</evidence>
<evidence type="ECO:0000256" key="7">
    <source>
        <dbReference type="SAM" id="MobiDB-lite"/>
    </source>
</evidence>
<dbReference type="PANTHER" id="PTHR19858:SF0">
    <property type="entry name" value="PERIODIC TRYPTOPHAN PROTEIN 2 HOMOLOG"/>
    <property type="match status" value="1"/>
</dbReference>
<dbReference type="SUPFAM" id="SSF50978">
    <property type="entry name" value="WD40 repeat-like"/>
    <property type="match status" value="1"/>
</dbReference>
<dbReference type="STRING" id="3088.A0A383VBE3"/>
<dbReference type="InterPro" id="IPR001680">
    <property type="entry name" value="WD40_rpt"/>
</dbReference>
<feature type="domain" description="Small-subunit processome Utp12" evidence="8">
    <location>
        <begin position="812"/>
        <end position="946"/>
    </location>
</feature>
<evidence type="ECO:0000256" key="3">
    <source>
        <dbReference type="ARBA" id="ARBA00022574"/>
    </source>
</evidence>
<dbReference type="GO" id="GO:0032040">
    <property type="term" value="C:small-subunit processome"/>
    <property type="evidence" value="ECO:0007669"/>
    <property type="project" value="TreeGrafter"/>
</dbReference>
<name>A0A383VBE3_TETOB</name>
<dbReference type="AlphaFoldDB" id="A0A383VBE3"/>
<feature type="repeat" description="WD" evidence="6">
    <location>
        <begin position="404"/>
        <end position="445"/>
    </location>
</feature>
<dbReference type="PROSITE" id="PS00678">
    <property type="entry name" value="WD_REPEATS_1"/>
    <property type="match status" value="2"/>
</dbReference>
<evidence type="ECO:0000256" key="4">
    <source>
        <dbReference type="ARBA" id="ARBA00022737"/>
    </source>
</evidence>
<comment type="subcellular location">
    <subcellularLocation>
        <location evidence="1">Nucleus</location>
        <location evidence="1">Nucleolus</location>
    </subcellularLocation>
</comment>
<evidence type="ECO:0000313" key="9">
    <source>
        <dbReference type="EMBL" id="SZX62079.1"/>
    </source>
</evidence>
<dbReference type="GO" id="GO:0034388">
    <property type="term" value="C:Pwp2p-containing subcomplex of 90S preribosome"/>
    <property type="evidence" value="ECO:0007669"/>
    <property type="project" value="TreeGrafter"/>
</dbReference>
<feature type="compositionally biased region" description="Acidic residues" evidence="7">
    <location>
        <begin position="277"/>
        <end position="286"/>
    </location>
</feature>
<feature type="repeat" description="WD" evidence="6">
    <location>
        <begin position="574"/>
        <end position="610"/>
    </location>
</feature>
<proteinExistence type="inferred from homology"/>
<reference evidence="9 10" key="1">
    <citation type="submission" date="2016-10" db="EMBL/GenBank/DDBJ databases">
        <authorList>
            <person name="Cai Z."/>
        </authorList>
    </citation>
    <scope>NUCLEOTIDE SEQUENCE [LARGE SCALE GENOMIC DNA]</scope>
</reference>
<evidence type="ECO:0000313" key="10">
    <source>
        <dbReference type="Proteomes" id="UP000256970"/>
    </source>
</evidence>
<dbReference type="InterPro" id="IPR011044">
    <property type="entry name" value="Quino_amine_DH_bsu"/>
</dbReference>
<gene>
    <name evidence="9" type="ORF">BQ4739_LOCUS2621</name>
</gene>
<feature type="repeat" description="WD" evidence="6">
    <location>
        <begin position="532"/>
        <end position="573"/>
    </location>
</feature>
<dbReference type="EMBL" id="FNXT01000198">
    <property type="protein sequence ID" value="SZX62079.1"/>
    <property type="molecule type" value="Genomic_DNA"/>
</dbReference>
<feature type="repeat" description="WD" evidence="6">
    <location>
        <begin position="446"/>
        <end position="487"/>
    </location>
</feature>
<organism evidence="9 10">
    <name type="scientific">Tetradesmus obliquus</name>
    <name type="common">Green alga</name>
    <name type="synonym">Acutodesmus obliquus</name>
    <dbReference type="NCBI Taxonomy" id="3088"/>
    <lineage>
        <taxon>Eukaryota</taxon>
        <taxon>Viridiplantae</taxon>
        <taxon>Chlorophyta</taxon>
        <taxon>core chlorophytes</taxon>
        <taxon>Chlorophyceae</taxon>
        <taxon>CS clade</taxon>
        <taxon>Sphaeropleales</taxon>
        <taxon>Scenedesmaceae</taxon>
        <taxon>Tetradesmus</taxon>
    </lineage>
</organism>
<keyword evidence="3 6" id="KW-0853">WD repeat</keyword>
<dbReference type="InterPro" id="IPR036322">
    <property type="entry name" value="WD40_repeat_dom_sf"/>
</dbReference>
<keyword evidence="5" id="KW-0539">Nucleus</keyword>
<comment type="similarity">
    <text evidence="2">Belongs to the WD repeat PWP2 family.</text>
</comment>
<evidence type="ECO:0000259" key="8">
    <source>
        <dbReference type="Pfam" id="PF04003"/>
    </source>
</evidence>
<evidence type="ECO:0000256" key="2">
    <source>
        <dbReference type="ARBA" id="ARBA00010226"/>
    </source>
</evidence>
<feature type="region of interest" description="Disordered" evidence="7">
    <location>
        <begin position="988"/>
        <end position="1008"/>
    </location>
</feature>
<dbReference type="Gene3D" id="2.130.10.10">
    <property type="entry name" value="YVTN repeat-like/Quinoprotein amine dehydrogenase"/>
    <property type="match status" value="3"/>
</dbReference>
<sequence length="1008" mass="106633">MNYKFANLLGAPYRGGNILFHGNELLSPVGNRVSQVNLAHSTSQTLPFENLNQVRTLCLSPDGQLLLSIDEQGRALLIARTRRVLLHHFSFKGPVTAAAFSPDGKCVAVAVGKLLQVRRGMAGQGVMCDAGGYAMGPAKAVGLRVWFVAVGKLLQVWHSPGFDKQLSPMQLLRTYGTCHDTITDIDWSADGQFIAAASKDLTARVYSLNPIPGWTPPTLAGHKDALVGVFFTIAATQQAAQLAGQQPVVLYTVSKDGALFGWSLTGQTAPPAAAAEAADDDAEAAEAAEAAAGSEQQQQQQQLPPLAQGGWVLSCKHFFMQRGARLSAADYHRPSGVLVVGFSNGLFELYQLPEFQVLQTLSVSHERISTAAFNAGGDWLALGCAKLGQLLVWEWRSEGYVLRQQGHYFDVSCACYSPDGAIIATGADDSKVKLYQLSSGFCYVTFSEHSAPVSALAFLPTGAAVVSASLDGTVRAFDLLRYRNFRTFTAPSAVQFISLAVENSGEVVAAGSQDDFQIYVWSVKTGRLLDVLAGHEGPVSGLAFCPTQPLLASCSWDKTVRTWDVYDNKSQLEVLQHSHDVLALAWRPDGKQLASATLDGQIYFWNAQDGVIEGVIEGRRDIRGGRLASDRRSAGNLSSGAAFTSLTFSADGSMLFAGGRSKYVCVYDVAEKVLLRRFQVTHNRSLDGVLDQLNSKHMTDAGPLQLIQHEDADSDDELLPAGGDPAAAADVPGTASRKRAVARTRALALSPTGATWAAATTEGLLLYALDAGLNFDPTDLTEALTPQAFHAALAGRAYVRALLIALRLGDPVLLKHGLMSVPPQQVTTAAAQLPALFLQAVLSCVAECLDESPHMEYLLSWVKALLIAHGPALAAAAGGGTALRAALAGGGDAGAAAGAAAGRAGAAGGGANLAATLRALRQVVTRLHKDLSSTAEGNVYLLDYIVSAGQLQQQQRRQAAEQQQQQDEDGGAAAMLVDAAAAVSGQAKTAAAKKAGKKQRKQQKQVLQ</sequence>
<feature type="compositionally biased region" description="Low complexity" evidence="7">
    <location>
        <begin position="287"/>
        <end position="301"/>
    </location>
</feature>
<dbReference type="Pfam" id="PF04003">
    <property type="entry name" value="Utp12"/>
    <property type="match status" value="1"/>
</dbReference>
<feature type="region of interest" description="Disordered" evidence="7">
    <location>
        <begin position="271"/>
        <end position="301"/>
    </location>
</feature>
<dbReference type="InterPro" id="IPR015943">
    <property type="entry name" value="WD40/YVTN_repeat-like_dom_sf"/>
</dbReference>
<evidence type="ECO:0000256" key="6">
    <source>
        <dbReference type="PROSITE-ProRule" id="PRU00221"/>
    </source>
</evidence>
<protein>
    <recommendedName>
        <fullName evidence="8">Small-subunit processome Utp12 domain-containing protein</fullName>
    </recommendedName>
</protein>
<dbReference type="CDD" id="cd00200">
    <property type="entry name" value="WD40"/>
    <property type="match status" value="1"/>
</dbReference>
<dbReference type="PROSITE" id="PS50082">
    <property type="entry name" value="WD_REPEATS_2"/>
    <property type="match status" value="4"/>
</dbReference>
<dbReference type="SUPFAM" id="SSF50969">
    <property type="entry name" value="YVTN repeat-like/Quinoprotein amine dehydrogenase"/>
    <property type="match status" value="1"/>
</dbReference>
<dbReference type="InterPro" id="IPR027145">
    <property type="entry name" value="PWP2"/>
</dbReference>
<keyword evidence="10" id="KW-1185">Reference proteome</keyword>
<dbReference type="PROSITE" id="PS50294">
    <property type="entry name" value="WD_REPEATS_REGION"/>
    <property type="match status" value="4"/>
</dbReference>